<dbReference type="SUPFAM" id="SSF48452">
    <property type="entry name" value="TPR-like"/>
    <property type="match status" value="1"/>
</dbReference>
<evidence type="ECO:0000313" key="1">
    <source>
        <dbReference type="EMBL" id="CBH95706.1"/>
    </source>
</evidence>
<dbReference type="Gene3D" id="1.25.40.10">
    <property type="entry name" value="Tetratricopeptide repeat domain"/>
    <property type="match status" value="1"/>
</dbReference>
<dbReference type="InterPro" id="IPR011990">
    <property type="entry name" value="TPR-like_helical_dom_sf"/>
</dbReference>
<evidence type="ECO:0008006" key="2">
    <source>
        <dbReference type="Google" id="ProtNLM"/>
    </source>
</evidence>
<proteinExistence type="predicted"/>
<dbReference type="Pfam" id="PF06041">
    <property type="entry name" value="DUF924"/>
    <property type="match status" value="1"/>
</dbReference>
<reference evidence="1" key="1">
    <citation type="submission" date="2009-10" db="EMBL/GenBank/DDBJ databases">
        <title>Diversity of trophic interactions inside an arsenic-rich microbial ecosystem.</title>
        <authorList>
            <person name="Bertin P.N."/>
            <person name="Heinrich-Salmeron A."/>
            <person name="Pelletier E."/>
            <person name="Goulhen-Chollet F."/>
            <person name="Arsene-Ploetze F."/>
            <person name="Gallien S."/>
            <person name="Calteau A."/>
            <person name="Vallenet D."/>
            <person name="Casiot C."/>
            <person name="Chane-Woon-Ming B."/>
            <person name="Giloteaux L."/>
            <person name="Barakat M."/>
            <person name="Bonnefoy V."/>
            <person name="Bruneel O."/>
            <person name="Chandler M."/>
            <person name="Cleiss J."/>
            <person name="Duran R."/>
            <person name="Elbaz-Poulichet F."/>
            <person name="Fonknechten N."/>
            <person name="Lauga B."/>
            <person name="Mornico D."/>
            <person name="Ortet P."/>
            <person name="Schaeffer C."/>
            <person name="Siguier P."/>
            <person name="Alexander Thil Smith A."/>
            <person name="Van Dorsselaer A."/>
            <person name="Weissenbach J."/>
            <person name="Medigue C."/>
            <person name="Le Paslier D."/>
        </authorList>
    </citation>
    <scope>NUCLEOTIDE SEQUENCE</scope>
</reference>
<dbReference type="InterPro" id="IPR010323">
    <property type="entry name" value="DUF924"/>
</dbReference>
<accession>E6PLA5</accession>
<sequence>MPHADPPEKAAELLRHWFGEAPHDVQATWTARRALWFGKDAAVDADIRARFGALQLQAAAGALASWANSPRGALALLLLLDQCPRNLFRATPRAFATDPQALRQALAMVDAGGDARLWPIERVFVYLPLEHAEELAVQEQSVALFAALRDAAPQVDRARFEDFLDFAQRHHAIIARFGRFPHRNAILGRASSPEELVFLQQPGSGF</sequence>
<dbReference type="AlphaFoldDB" id="E6PLA5"/>
<name>E6PLA5_9ZZZZ</name>
<dbReference type="Gene3D" id="1.20.58.320">
    <property type="entry name" value="TPR-like"/>
    <property type="match status" value="1"/>
</dbReference>
<protein>
    <recommendedName>
        <fullName evidence="2">Protein containing DUF924, bacterial</fullName>
    </recommendedName>
</protein>
<gene>
    <name evidence="1" type="ORF">CARN2_1970</name>
</gene>
<comment type="caution">
    <text evidence="1">The sequence shown here is derived from an EMBL/GenBank/DDBJ whole genome shotgun (WGS) entry which is preliminary data.</text>
</comment>
<dbReference type="EMBL" id="CABM01000008">
    <property type="protein sequence ID" value="CBH95706.1"/>
    <property type="molecule type" value="Genomic_DNA"/>
</dbReference>
<organism evidence="1">
    <name type="scientific">mine drainage metagenome</name>
    <dbReference type="NCBI Taxonomy" id="410659"/>
    <lineage>
        <taxon>unclassified sequences</taxon>
        <taxon>metagenomes</taxon>
        <taxon>ecological metagenomes</taxon>
    </lineage>
</organism>